<feature type="transmembrane region" description="Helical" evidence="1">
    <location>
        <begin position="12"/>
        <end position="33"/>
    </location>
</feature>
<organism evidence="2 3">
    <name type="scientific">Rossellomorea vietnamensis</name>
    <dbReference type="NCBI Taxonomy" id="218284"/>
    <lineage>
        <taxon>Bacteria</taxon>
        <taxon>Bacillati</taxon>
        <taxon>Bacillota</taxon>
        <taxon>Bacilli</taxon>
        <taxon>Bacillales</taxon>
        <taxon>Bacillaceae</taxon>
        <taxon>Rossellomorea</taxon>
    </lineage>
</organism>
<sequence length="84" mass="9208">MGDKHQTMAAVKWLSAAGTAIGLALTIYSFFVSGITQEYFLSIGIGVMVGFMFIFGTLIFLPLIEEFTGKSKPEMTGMIKIDYN</sequence>
<keyword evidence="1" id="KW-0472">Membrane</keyword>
<dbReference type="Proteomes" id="UP000325182">
    <property type="component" value="Unassembled WGS sequence"/>
</dbReference>
<reference evidence="2 3" key="1">
    <citation type="submission" date="2019-08" db="EMBL/GenBank/DDBJ databases">
        <title>Bacillus genomes from the desert of Cuatro Cienegas, Coahuila.</title>
        <authorList>
            <person name="Olmedo-Alvarez G."/>
        </authorList>
    </citation>
    <scope>NUCLEOTIDE SEQUENCE [LARGE SCALE GENOMIC DNA]</scope>
    <source>
        <strain evidence="2 3">CH128b_4D</strain>
    </source>
</reference>
<dbReference type="AlphaFoldDB" id="A0A5D4MDH7"/>
<evidence type="ECO:0000256" key="1">
    <source>
        <dbReference type="SAM" id="Phobius"/>
    </source>
</evidence>
<dbReference type="EMBL" id="VTEG01000005">
    <property type="protein sequence ID" value="TYR99507.1"/>
    <property type="molecule type" value="Genomic_DNA"/>
</dbReference>
<accession>A0A5D4MDH7</accession>
<protein>
    <submittedName>
        <fullName evidence="2">Uncharacterized protein</fullName>
    </submittedName>
</protein>
<evidence type="ECO:0000313" key="2">
    <source>
        <dbReference type="EMBL" id="TYR99507.1"/>
    </source>
</evidence>
<comment type="caution">
    <text evidence="2">The sequence shown here is derived from an EMBL/GenBank/DDBJ whole genome shotgun (WGS) entry which is preliminary data.</text>
</comment>
<name>A0A5D4MDH7_9BACI</name>
<evidence type="ECO:0000313" key="3">
    <source>
        <dbReference type="Proteomes" id="UP000325182"/>
    </source>
</evidence>
<proteinExistence type="predicted"/>
<keyword evidence="1" id="KW-0812">Transmembrane</keyword>
<gene>
    <name evidence="2" type="ORF">FZC84_09720</name>
</gene>
<keyword evidence="1" id="KW-1133">Transmembrane helix</keyword>
<feature type="transmembrane region" description="Helical" evidence="1">
    <location>
        <begin position="39"/>
        <end position="64"/>
    </location>
</feature>
<dbReference type="RefSeq" id="WP_148953732.1">
    <property type="nucleotide sequence ID" value="NZ_VTEG01000005.1"/>
</dbReference>